<dbReference type="RefSeq" id="WP_117948757.1">
    <property type="nucleotide sequence ID" value="NZ_JBBMEZ010000020.1"/>
</dbReference>
<comment type="caution">
    <text evidence="1">The sequence shown here is derived from an EMBL/GenBank/DDBJ whole genome shotgun (WGS) entry which is preliminary data.</text>
</comment>
<proteinExistence type="predicted"/>
<accession>A0ABV1FA75</accession>
<protein>
    <submittedName>
        <fullName evidence="1">Uncharacterized protein</fullName>
    </submittedName>
</protein>
<reference evidence="1 2" key="1">
    <citation type="submission" date="2024-03" db="EMBL/GenBank/DDBJ databases">
        <title>Human intestinal bacterial collection.</title>
        <authorList>
            <person name="Pauvert C."/>
            <person name="Hitch T.C.A."/>
            <person name="Clavel T."/>
        </authorList>
    </citation>
    <scope>NUCLEOTIDE SEQUENCE [LARGE SCALE GENOMIC DNA]</scope>
    <source>
        <strain evidence="1 2">CLA-JM-H38</strain>
    </source>
</reference>
<organism evidence="1 2">
    <name type="scientific">Ruminococcoides intestinale</name>
    <dbReference type="NCBI Taxonomy" id="3133162"/>
    <lineage>
        <taxon>Bacteria</taxon>
        <taxon>Bacillati</taxon>
        <taxon>Bacillota</taxon>
        <taxon>Clostridia</taxon>
        <taxon>Eubacteriales</taxon>
        <taxon>Oscillospiraceae</taxon>
        <taxon>Ruminococcoides</taxon>
    </lineage>
</organism>
<sequence>MKIRDIKKARLEHRSVYCIDKDTSDVLRCSVGLFGSFDSQFDVELTPEYNESTKECIHRRWFCIAPENVYATAEEAFKSVG</sequence>
<dbReference type="Proteomes" id="UP001490816">
    <property type="component" value="Unassembled WGS sequence"/>
</dbReference>
<dbReference type="EMBL" id="JBBMEZ010000020">
    <property type="protein sequence ID" value="MEQ2470257.1"/>
    <property type="molecule type" value="Genomic_DNA"/>
</dbReference>
<evidence type="ECO:0000313" key="2">
    <source>
        <dbReference type="Proteomes" id="UP001490816"/>
    </source>
</evidence>
<evidence type="ECO:0000313" key="1">
    <source>
        <dbReference type="EMBL" id="MEQ2470257.1"/>
    </source>
</evidence>
<keyword evidence="2" id="KW-1185">Reference proteome</keyword>
<gene>
    <name evidence="1" type="ORF">WMO39_07940</name>
</gene>
<name>A0ABV1FA75_9FIRM</name>